<dbReference type="STRING" id="1017273.SAMN05443094_11161"/>
<reference evidence="2" key="3">
    <citation type="submission" date="2017-03" db="EMBL/GenBank/DDBJ databases">
        <authorList>
            <person name="Dastager S.G."/>
            <person name="Neurgaonkar P.S."/>
            <person name="Dharne M.S."/>
        </authorList>
    </citation>
    <scope>NUCLEOTIDE SEQUENCE</scope>
    <source>
        <strain evidence="2">DSM 25145</strain>
    </source>
</reference>
<proteinExistence type="predicted"/>
<dbReference type="NCBIfam" id="NF038324">
    <property type="entry name" value="DrmB_fam"/>
    <property type="match status" value="1"/>
</dbReference>
<evidence type="ECO:0000259" key="1">
    <source>
        <dbReference type="Pfam" id="PF09369"/>
    </source>
</evidence>
<dbReference type="AlphaFoldDB" id="A0A1N7C4L6"/>
<dbReference type="InterPro" id="IPR018973">
    <property type="entry name" value="MZB"/>
</dbReference>
<evidence type="ECO:0000313" key="3">
    <source>
        <dbReference type="EMBL" id="SIR58393.1"/>
    </source>
</evidence>
<gene>
    <name evidence="2" type="ORF">B1B05_17320</name>
    <name evidence="3" type="ORF">SAMN05443094_11161</name>
</gene>
<reference evidence="5" key="2">
    <citation type="submission" date="2017-03" db="EMBL/GenBank/DDBJ databases">
        <title>Bacillus sp. V-88(T) DSM27956, whole genome shotgun sequencing project.</title>
        <authorList>
            <person name="Dastager S.G."/>
            <person name="Neurgaonkar P.S."/>
            <person name="Dharne M.S."/>
        </authorList>
    </citation>
    <scope>NUCLEOTIDE SEQUENCE [LARGE SCALE GENOMIC DNA]</scope>
    <source>
        <strain evidence="5">DSM 25145</strain>
    </source>
</reference>
<dbReference type="Pfam" id="PF09369">
    <property type="entry name" value="MZB"/>
    <property type="match status" value="1"/>
</dbReference>
<keyword evidence="5" id="KW-1185">Reference proteome</keyword>
<sequence length="601" mass="67718">MSKKIGEIRPSQYISTFGPGAVIELPDFSVIMAGLDEWETRYCKNITDPRLVRKLGLEKILSLPSSGENTGFYNQIPTVPSFRFPLFHVCPNCRKLAPYSQFSVEKDGIYCFNNKLKGKEPCDKVKAFPVRFVSACENGHLNEFPWNFYVHKSHPDCKGELYLEDTAQSGAVSDIKVSCKKCGASRSLNDAFQNRSDEKSAIGKCFGSRPWLGKNSGESCDQTPRVIMRGASNLYFSVIESALAIPPYSNLVHEVVARSMKRLSKTDSFEKLQSAVEDGYLDEFEEFDLQEVWFAIQQQNKIVTGESQDLLRPEWNAIINGSAGNEEKDFQTDRQDVPDLFQSRLSHLIMVKRLKEVRALKSFTRISPLPDTTSLLSGDADESETISQEAPLSKKKLDWRPGVETHGEGIFIALNEEELTKWEHEKAVQYGRGIVHNYEKYCDDRNIEEERRAPFPGMRYMLLHTLSHALIRELCLSSGYSSSSLRERLYSRESDDPTQRMAGILIYTATPDSEGSLGGLVELGKTEKFNEILQKALDQARLCSNDPFCSEHTPGTMGNLSGAACHSCMMASETSCERANHFLDRSLLVKTLSNPNLNYFE</sequence>
<evidence type="ECO:0000313" key="5">
    <source>
        <dbReference type="Proteomes" id="UP000215545"/>
    </source>
</evidence>
<dbReference type="InterPro" id="IPR047721">
    <property type="entry name" value="DrmB"/>
</dbReference>
<organism evidence="3 4">
    <name type="scientific">Domibacillus enclensis</name>
    <dbReference type="NCBI Taxonomy" id="1017273"/>
    <lineage>
        <taxon>Bacteria</taxon>
        <taxon>Bacillati</taxon>
        <taxon>Bacillota</taxon>
        <taxon>Bacilli</taxon>
        <taxon>Bacillales</taxon>
        <taxon>Bacillaceae</taxon>
        <taxon>Domibacillus</taxon>
    </lineage>
</organism>
<dbReference type="Proteomes" id="UP000186385">
    <property type="component" value="Unassembled WGS sequence"/>
</dbReference>
<name>A0A1N7C4L6_9BACI</name>
<dbReference type="OrthoDB" id="9134227at2"/>
<evidence type="ECO:0000313" key="2">
    <source>
        <dbReference type="EMBL" id="OXS74233.1"/>
    </source>
</evidence>
<dbReference type="EMBL" id="MWSK01000011">
    <property type="protein sequence ID" value="OXS74233.1"/>
    <property type="molecule type" value="Genomic_DNA"/>
</dbReference>
<protein>
    <recommendedName>
        <fullName evidence="1">MrfA-like Zn-binding domain-containing protein</fullName>
    </recommendedName>
</protein>
<dbReference type="EMBL" id="FTLX01000011">
    <property type="protein sequence ID" value="SIR58393.1"/>
    <property type="molecule type" value="Genomic_DNA"/>
</dbReference>
<dbReference type="Proteomes" id="UP000215545">
    <property type="component" value="Unassembled WGS sequence"/>
</dbReference>
<feature type="domain" description="MrfA-like Zn-binding" evidence="1">
    <location>
        <begin position="466"/>
        <end position="569"/>
    </location>
</feature>
<accession>A0A1N7C4L6</accession>
<evidence type="ECO:0000313" key="4">
    <source>
        <dbReference type="Proteomes" id="UP000186385"/>
    </source>
</evidence>
<dbReference type="RefSeq" id="WP_045850797.1">
    <property type="nucleotide sequence ID" value="NZ_FTLX01000011.1"/>
</dbReference>
<reference evidence="3 4" key="1">
    <citation type="submission" date="2017-01" db="EMBL/GenBank/DDBJ databases">
        <authorList>
            <person name="Mah S.A."/>
            <person name="Swanson W.J."/>
            <person name="Moy G.W."/>
            <person name="Vacquier V.D."/>
        </authorList>
    </citation>
    <scope>NUCLEOTIDE SEQUENCE [LARGE SCALE GENOMIC DNA]</scope>
    <source>
        <strain evidence="3 4">NIO-1016</strain>
    </source>
</reference>